<evidence type="ECO:0000313" key="3">
    <source>
        <dbReference type="Proteomes" id="UP000693946"/>
    </source>
</evidence>
<dbReference type="AlphaFoldDB" id="A0AAV6SWE4"/>
<gene>
    <name evidence="2" type="ORF">JOB18_039231</name>
</gene>
<dbReference type="Proteomes" id="UP000693946">
    <property type="component" value="Linkage Group LG11"/>
</dbReference>
<accession>A0AAV6SWE4</accession>
<name>A0AAV6SWE4_SOLSE</name>
<protein>
    <submittedName>
        <fullName evidence="2">Uncharacterized protein</fullName>
    </submittedName>
</protein>
<evidence type="ECO:0000313" key="2">
    <source>
        <dbReference type="EMBL" id="KAG7520951.1"/>
    </source>
</evidence>
<feature type="region of interest" description="Disordered" evidence="1">
    <location>
        <begin position="21"/>
        <end position="49"/>
    </location>
</feature>
<reference evidence="2 3" key="1">
    <citation type="journal article" date="2021" name="Sci. Rep.">
        <title>Chromosome anchoring in Senegalese sole (Solea senegalensis) reveals sex-associated markers and genome rearrangements in flatfish.</title>
        <authorList>
            <person name="Guerrero-Cozar I."/>
            <person name="Gomez-Garrido J."/>
            <person name="Berbel C."/>
            <person name="Martinez-Blanch J.F."/>
            <person name="Alioto T."/>
            <person name="Claros M.G."/>
            <person name="Gagnaire P.A."/>
            <person name="Manchado M."/>
        </authorList>
    </citation>
    <scope>NUCLEOTIDE SEQUENCE [LARGE SCALE GENOMIC DNA]</scope>
    <source>
        <strain evidence="2">Sse05_10M</strain>
    </source>
</reference>
<sequence>MSDKDEARLNGRKTEVAFCYVSDEEGDDDAGEDEDEGISGGVARDQNRGSIAKYTPALSPLPQAQEKCKAAPLEGEWLADITLCQLASWEGRERERERWEEDVDRKRST</sequence>
<comment type="caution">
    <text evidence="2">The sequence shown here is derived from an EMBL/GenBank/DDBJ whole genome shotgun (WGS) entry which is preliminary data.</text>
</comment>
<organism evidence="2 3">
    <name type="scientific">Solea senegalensis</name>
    <name type="common">Senegalese sole</name>
    <dbReference type="NCBI Taxonomy" id="28829"/>
    <lineage>
        <taxon>Eukaryota</taxon>
        <taxon>Metazoa</taxon>
        <taxon>Chordata</taxon>
        <taxon>Craniata</taxon>
        <taxon>Vertebrata</taxon>
        <taxon>Euteleostomi</taxon>
        <taxon>Actinopterygii</taxon>
        <taxon>Neopterygii</taxon>
        <taxon>Teleostei</taxon>
        <taxon>Neoteleostei</taxon>
        <taxon>Acanthomorphata</taxon>
        <taxon>Carangaria</taxon>
        <taxon>Pleuronectiformes</taxon>
        <taxon>Pleuronectoidei</taxon>
        <taxon>Soleidae</taxon>
        <taxon>Solea</taxon>
    </lineage>
</organism>
<feature type="compositionally biased region" description="Acidic residues" evidence="1">
    <location>
        <begin position="22"/>
        <end position="37"/>
    </location>
</feature>
<dbReference type="EMBL" id="JAGKHQ010000003">
    <property type="protein sequence ID" value="KAG7520951.1"/>
    <property type="molecule type" value="Genomic_DNA"/>
</dbReference>
<keyword evidence="3" id="KW-1185">Reference proteome</keyword>
<evidence type="ECO:0000256" key="1">
    <source>
        <dbReference type="SAM" id="MobiDB-lite"/>
    </source>
</evidence>
<proteinExistence type="predicted"/>